<keyword evidence="9 10" id="KW-0315">Glutamine amidotransferase</keyword>
<dbReference type="PROSITE" id="PS51273">
    <property type="entry name" value="GATASE_TYPE_1"/>
    <property type="match status" value="1"/>
</dbReference>
<feature type="domain" description="PurM-like C-terminal" evidence="11">
    <location>
        <begin position="381"/>
        <end position="531"/>
    </location>
</feature>
<feature type="binding site" evidence="10">
    <location>
        <begin position="260"/>
        <end position="271"/>
    </location>
    <ligand>
        <name>ATP</name>
        <dbReference type="ChEBI" id="CHEBI:30616"/>
    </ligand>
</feature>
<dbReference type="SMART" id="SM01211">
    <property type="entry name" value="GATase_5"/>
    <property type="match status" value="1"/>
</dbReference>
<organism evidence="15 16">
    <name type="scientific">Constantimarinum furrinae</name>
    <dbReference type="NCBI Taxonomy" id="2562285"/>
    <lineage>
        <taxon>Bacteria</taxon>
        <taxon>Pseudomonadati</taxon>
        <taxon>Bacteroidota</taxon>
        <taxon>Flavobacteriia</taxon>
        <taxon>Flavobacteriales</taxon>
        <taxon>Flavobacteriaceae</taxon>
        <taxon>Altibacter/Constantimarinum group</taxon>
        <taxon>Constantimarinum</taxon>
    </lineage>
</organism>
<dbReference type="AlphaFoldDB" id="A0A7G8PVX6"/>
<dbReference type="GO" id="GO:0005524">
    <property type="term" value="F:ATP binding"/>
    <property type="evidence" value="ECO:0007669"/>
    <property type="project" value="UniProtKB-UniRule"/>
</dbReference>
<evidence type="ECO:0000256" key="5">
    <source>
        <dbReference type="ARBA" id="ARBA00022741"/>
    </source>
</evidence>
<keyword evidence="6 10" id="KW-0658">Purine biosynthesis</keyword>
<evidence type="ECO:0000256" key="10">
    <source>
        <dbReference type="HAMAP-Rule" id="MF_00419"/>
    </source>
</evidence>
<feature type="domain" description="PurM-like C-terminal" evidence="11">
    <location>
        <begin position="795"/>
        <end position="907"/>
    </location>
</feature>
<evidence type="ECO:0000259" key="11">
    <source>
        <dbReference type="Pfam" id="PF02769"/>
    </source>
</evidence>
<comment type="pathway">
    <text evidence="1 10">Purine metabolism; IMP biosynthesis via de novo pathway; 5-amino-1-(5-phospho-D-ribosyl)imidazole from N(2)-formyl-N(1)-(5-phospho-D-ribosyl)glycinamide: step 1/2.</text>
</comment>
<dbReference type="Pfam" id="PF22689">
    <property type="entry name" value="FGAR-AT_PurM_N-like"/>
    <property type="match status" value="1"/>
</dbReference>
<comment type="similarity">
    <text evidence="2 10">In the N-terminal section; belongs to the FGAMS family.</text>
</comment>
<sequence length="1225" mass="134809">MIHFFGDVKNTVFAVQTTGELSDKNIQKLSWLFGNQPKIERSVIADFFVGPRAAMITPWSTNAVEISQNMQIEGIRRIEEFRNVAEDFTDFDPMLSQKYSELHQQLFTIKIDPEPVLGIDDIAAYNIQEGLALSEDEVDYLNKLAEKLNRKLTDSEVFGFSQVNSEHCRHKIFNGTFEIDGNVMDESLFKLIKKTSQVNPNDIVSAYKDNVAFVKGPKANQFAPKSADKPDFYENTPFDSVISLKAETHNFPTTVEPFNGAATGSGGEIRDRLAGGKGSLPLAGTAVYMTSYSRLEENRPWEKAMTERDWLYQTPMDILIKASNGASDFGNKFGQPLITGSVLTFEHEEEARKLGFDKVIMLAGGIGYGKADQALKDTPETGDKIVLLGGENYRIGMGGAAVSSADTGEFSSGIELNAIQRSNPEMQKRAANAIRGMVESNNNAIVSIHDHGAGGHLNCLSELVEETGGHIDLDKLPVGDPTLSAKELIGNESQERMGLVIGNEGLATLKRIADRERSPMYEVGEVTGDHRFCFESSRTGEKPMDFELEDMFGSSPKTLMKDISLRRSYKNADYNQHDIKKYLEQVVQLEAVACKDWLTNKVDRCVTGRVAKQQCAGPLQLPLNNCGVMALDYTGKDGVATSIGHSPVSALIDPVAGSRNSITEALTNIIWAPLEKGLKSVSLSANWMWPCNNEGEDARLYEAVKGVSDFAIDLGINVPTGKDSLSMKQKYKNGEVIAPGTVIISAAAHCKDVKKVVEPVLQKQSGSIYYINISQDEFKLGGSSFGQILNTVGSDVPTVKSAAYVKTVFNAIQTLISEGQIAAGHDVASGGLITTLLEMCFADRDLGAAFDLSGLAGEDLVKILFSENCGIVIQATENTAVEAVLTGESINFVRIGDVTETENLQITHNQTKLSFSIPEIRDIWFNTSLLLDKKQSGIAKANERFNNYKEQPLQFTFPKNFNGKLPDRDAMVKNSAPRIKAAVLREKGSNSEREMAYAMYLAGFDVKDVHMTDLIEGRETLEDIRFIAAVGGFSNSDVLGSAKGWAGAFLYNEKANKALKDFYAKEDTLSLGVCNGCQLFVELGLLNPEHDEKPKMLHNETGKFECNFTSVTIQKNNSVMLSSLEGSTLGIWAAHGEGKFSFPISEDQYHIVAKYGYNGFPANPNGSDYNTAMMTDKTGRHLVMMPHLERSTFPWNWANYPKDRNDEVSPWIEAFVNARVWLENN</sequence>
<keyword evidence="7 10" id="KW-0067">ATP-binding</keyword>
<name>A0A7G8PVX6_9FLAO</name>
<dbReference type="SUPFAM" id="SSF109736">
    <property type="entry name" value="FGAM synthase PurL, linker domain"/>
    <property type="match status" value="1"/>
</dbReference>
<dbReference type="GO" id="GO:0046872">
    <property type="term" value="F:metal ion binding"/>
    <property type="evidence" value="ECO:0007669"/>
    <property type="project" value="UniProtKB-KW"/>
</dbReference>
<dbReference type="SUPFAM" id="SSF82697">
    <property type="entry name" value="PurS-like"/>
    <property type="match status" value="1"/>
</dbReference>
<dbReference type="GO" id="GO:0004642">
    <property type="term" value="F:phosphoribosylformylglycinamidine synthase activity"/>
    <property type="evidence" value="ECO:0007669"/>
    <property type="project" value="UniProtKB-UniRule"/>
</dbReference>
<feature type="binding site" evidence="10">
    <location>
        <position position="668"/>
    </location>
    <ligand>
        <name>Mg(2+)</name>
        <dbReference type="ChEBI" id="CHEBI:18420"/>
    </ligand>
</feature>
<dbReference type="InterPro" id="IPR041609">
    <property type="entry name" value="PurL_linker"/>
</dbReference>
<dbReference type="InterPro" id="IPR010073">
    <property type="entry name" value="PurL_large"/>
</dbReference>
<evidence type="ECO:0000259" key="14">
    <source>
        <dbReference type="Pfam" id="PF22689"/>
    </source>
</evidence>
<dbReference type="Gene3D" id="3.90.650.10">
    <property type="entry name" value="PurM-like C-terminal domain"/>
    <property type="match status" value="2"/>
</dbReference>
<dbReference type="KEGG" id="alti:ALE3EI_1945"/>
<feature type="active site" evidence="10">
    <location>
        <position position="1187"/>
    </location>
</feature>
<dbReference type="HAMAP" id="MF_00419">
    <property type="entry name" value="PurL_1"/>
    <property type="match status" value="1"/>
</dbReference>
<dbReference type="FunFam" id="3.40.50.880:FF:000055">
    <property type="entry name" value="Phosphoribosylformylglycinamidine synthase"/>
    <property type="match status" value="1"/>
</dbReference>
<comment type="subcellular location">
    <subcellularLocation>
        <location evidence="10">Cytoplasm</location>
    </subcellularLocation>
</comment>
<dbReference type="Pfam" id="PF13507">
    <property type="entry name" value="GATase_5"/>
    <property type="match status" value="1"/>
</dbReference>
<dbReference type="InterPro" id="IPR010918">
    <property type="entry name" value="PurM-like_C_dom"/>
</dbReference>
<keyword evidence="10" id="KW-0963">Cytoplasm</keyword>
<protein>
    <recommendedName>
        <fullName evidence="10">Phosphoribosylformylglycinamidine synthase</fullName>
        <shortName evidence="10">FGAM synthase</shortName>
        <shortName evidence="10">FGAMS</shortName>
        <ecNumber evidence="10">6.3.5.3</ecNumber>
    </recommendedName>
    <alternativeName>
        <fullName evidence="10">Formylglycinamide ribonucleotide amidotransferase</fullName>
        <shortName evidence="10">FGAR amidotransferase</shortName>
        <shortName evidence="10">FGAR-AT</shortName>
    </alternativeName>
</protein>
<evidence type="ECO:0000259" key="12">
    <source>
        <dbReference type="Pfam" id="PF18072"/>
    </source>
</evidence>
<evidence type="ECO:0000259" key="13">
    <source>
        <dbReference type="Pfam" id="PF18076"/>
    </source>
</evidence>
<comment type="caution">
    <text evidence="10">Lacks conserved residue(s) required for the propagation of feature annotation.</text>
</comment>
<comment type="catalytic activity">
    <reaction evidence="10">
        <text>N(2)-formyl-N(1)-(5-phospho-beta-D-ribosyl)glycinamide + L-glutamine + ATP + H2O = 2-formamido-N(1)-(5-O-phospho-beta-D-ribosyl)acetamidine + L-glutamate + ADP + phosphate + H(+)</text>
        <dbReference type="Rhea" id="RHEA:17129"/>
        <dbReference type="ChEBI" id="CHEBI:15377"/>
        <dbReference type="ChEBI" id="CHEBI:15378"/>
        <dbReference type="ChEBI" id="CHEBI:29985"/>
        <dbReference type="ChEBI" id="CHEBI:30616"/>
        <dbReference type="ChEBI" id="CHEBI:43474"/>
        <dbReference type="ChEBI" id="CHEBI:58359"/>
        <dbReference type="ChEBI" id="CHEBI:147286"/>
        <dbReference type="ChEBI" id="CHEBI:147287"/>
        <dbReference type="ChEBI" id="CHEBI:456216"/>
        <dbReference type="EC" id="6.3.5.3"/>
    </reaction>
</comment>
<feature type="domain" description="Phosphoribosylformylglycinamidine synthase linker" evidence="12">
    <location>
        <begin position="122"/>
        <end position="171"/>
    </location>
</feature>
<dbReference type="CDD" id="cd02204">
    <property type="entry name" value="PurL_repeat2"/>
    <property type="match status" value="1"/>
</dbReference>
<feature type="domain" description="Phosphoribosylformylglycinamidine synthase N-terminal" evidence="13">
    <location>
        <begin position="11"/>
        <end position="88"/>
    </location>
</feature>
<dbReference type="Pfam" id="PF02769">
    <property type="entry name" value="AIRS_C"/>
    <property type="match status" value="2"/>
</dbReference>
<dbReference type="GO" id="GO:0005737">
    <property type="term" value="C:cytoplasm"/>
    <property type="evidence" value="ECO:0007669"/>
    <property type="project" value="UniProtKB-SubCell"/>
</dbReference>
<keyword evidence="5 10" id="KW-0547">Nucleotide-binding</keyword>
<dbReference type="PANTHER" id="PTHR10099:SF1">
    <property type="entry name" value="PHOSPHORIBOSYLFORMYLGLYCINAMIDINE SYNTHASE"/>
    <property type="match status" value="1"/>
</dbReference>
<dbReference type="EMBL" id="CP052909">
    <property type="protein sequence ID" value="QNJ98492.1"/>
    <property type="molecule type" value="Genomic_DNA"/>
</dbReference>
<dbReference type="Pfam" id="PF18072">
    <property type="entry name" value="FGAR-AT_linker"/>
    <property type="match status" value="1"/>
</dbReference>
<feature type="binding site" evidence="10">
    <location>
        <position position="664"/>
    </location>
    <ligand>
        <name>Mg(2+)</name>
        <dbReference type="ChEBI" id="CHEBI:18420"/>
    </ligand>
</feature>
<dbReference type="InterPro" id="IPR036921">
    <property type="entry name" value="PurM-like_N_sf"/>
</dbReference>
<evidence type="ECO:0000256" key="6">
    <source>
        <dbReference type="ARBA" id="ARBA00022755"/>
    </source>
</evidence>
<dbReference type="Gene3D" id="3.30.1330.10">
    <property type="entry name" value="PurM-like, N-terminal domain"/>
    <property type="match status" value="2"/>
</dbReference>
<keyword evidence="4 10" id="KW-0479">Metal-binding</keyword>
<keyword evidence="3 10" id="KW-0436">Ligase</keyword>
<evidence type="ECO:0000256" key="2">
    <source>
        <dbReference type="ARBA" id="ARBA00008608"/>
    </source>
</evidence>
<evidence type="ECO:0000313" key="15">
    <source>
        <dbReference type="EMBL" id="QNJ98492.1"/>
    </source>
</evidence>
<dbReference type="UniPathway" id="UPA00074">
    <property type="reaction ID" value="UER00128"/>
</dbReference>
<dbReference type="InterPro" id="IPR055181">
    <property type="entry name" value="FGAR-AT_PurM_N-like"/>
</dbReference>
<dbReference type="SUPFAM" id="SSF56042">
    <property type="entry name" value="PurM C-terminal domain-like"/>
    <property type="match status" value="2"/>
</dbReference>
<accession>A0A7G8PVX6</accession>
<feature type="active site" description="Nucleophile" evidence="10">
    <location>
        <position position="1074"/>
    </location>
</feature>
<proteinExistence type="inferred from homology"/>
<dbReference type="RefSeq" id="WP_186988188.1">
    <property type="nucleotide sequence ID" value="NZ_CP052909.1"/>
</dbReference>
<keyword evidence="8 10" id="KW-0460">Magnesium</keyword>
<dbReference type="NCBIfam" id="NF003672">
    <property type="entry name" value="PRK05297.1"/>
    <property type="match status" value="1"/>
</dbReference>
<dbReference type="Gene3D" id="1.10.8.750">
    <property type="entry name" value="Phosphoribosylformylglycinamidine synthase, linker domain"/>
    <property type="match status" value="1"/>
</dbReference>
<dbReference type="Pfam" id="PF18076">
    <property type="entry name" value="FGAR-AT_N"/>
    <property type="match status" value="1"/>
</dbReference>
<evidence type="ECO:0000256" key="3">
    <source>
        <dbReference type="ARBA" id="ARBA00022598"/>
    </source>
</evidence>
<feature type="domain" description="FGAR-AT PurM N-terminal-like" evidence="14">
    <location>
        <begin position="595"/>
        <end position="748"/>
    </location>
</feature>
<reference evidence="15 16" key="1">
    <citation type="submission" date="2020-04" db="EMBL/GenBank/DDBJ databases">
        <title>Genome sequence of Altibacter aquimarinus strain ALE3EI.</title>
        <authorList>
            <person name="Oh H.-M."/>
            <person name="Jang D."/>
        </authorList>
    </citation>
    <scope>NUCLEOTIDE SEQUENCE [LARGE SCALE GENOMIC DNA]</scope>
    <source>
        <strain evidence="15 16">ALE3EI</strain>
    </source>
</reference>
<keyword evidence="16" id="KW-1185">Reference proteome</keyword>
<dbReference type="PANTHER" id="PTHR10099">
    <property type="entry name" value="PHOSPHORIBOSYLFORMYLGLYCINAMIDINE SYNTHASE"/>
    <property type="match status" value="1"/>
</dbReference>
<dbReference type="InterPro" id="IPR036604">
    <property type="entry name" value="PurS-like_sf"/>
</dbReference>
<dbReference type="CDD" id="cd01740">
    <property type="entry name" value="GATase1_FGAR_AT"/>
    <property type="match status" value="1"/>
</dbReference>
<evidence type="ECO:0000313" key="16">
    <source>
        <dbReference type="Proteomes" id="UP000515514"/>
    </source>
</evidence>
<dbReference type="Proteomes" id="UP000515514">
    <property type="component" value="Chromosome"/>
</dbReference>
<dbReference type="SUPFAM" id="SSF52317">
    <property type="entry name" value="Class I glutamine amidotransferase-like"/>
    <property type="match status" value="1"/>
</dbReference>
<dbReference type="Gene3D" id="3.40.50.880">
    <property type="match status" value="1"/>
</dbReference>
<feature type="active site" evidence="10">
    <location>
        <position position="1189"/>
    </location>
</feature>
<dbReference type="SUPFAM" id="SSF55326">
    <property type="entry name" value="PurM N-terminal domain-like"/>
    <property type="match status" value="2"/>
</dbReference>
<evidence type="ECO:0000256" key="9">
    <source>
        <dbReference type="ARBA" id="ARBA00022962"/>
    </source>
</evidence>
<comment type="function">
    <text evidence="10">Phosphoribosylformylglycinamidine synthase involved in the purines biosynthetic pathway. Catalyzes the ATP-dependent conversion of formylglycinamide ribonucleotide (FGAR) and glutamine to yield formylglycinamidine ribonucleotide (FGAM) and glutamate.</text>
</comment>
<dbReference type="EC" id="6.3.5.3" evidence="10"/>
<evidence type="ECO:0000256" key="4">
    <source>
        <dbReference type="ARBA" id="ARBA00022723"/>
    </source>
</evidence>
<evidence type="ECO:0000256" key="7">
    <source>
        <dbReference type="ARBA" id="ARBA00022840"/>
    </source>
</evidence>
<dbReference type="InterPro" id="IPR040707">
    <property type="entry name" value="FGAR-AT_N"/>
</dbReference>
<evidence type="ECO:0000256" key="8">
    <source>
        <dbReference type="ARBA" id="ARBA00022842"/>
    </source>
</evidence>
<evidence type="ECO:0000256" key="1">
    <source>
        <dbReference type="ARBA" id="ARBA00004920"/>
    </source>
</evidence>
<dbReference type="InterPro" id="IPR029062">
    <property type="entry name" value="Class_I_gatase-like"/>
</dbReference>
<feature type="binding site" evidence="10">
    <location>
        <position position="826"/>
    </location>
    <ligand>
        <name>Mg(2+)</name>
        <dbReference type="ChEBI" id="CHEBI:18420"/>
    </ligand>
</feature>
<comment type="subunit">
    <text evidence="10">Monomer.</text>
</comment>
<dbReference type="GO" id="GO:0006189">
    <property type="term" value="P:'de novo' IMP biosynthetic process"/>
    <property type="evidence" value="ECO:0007669"/>
    <property type="project" value="UniProtKB-UniRule"/>
</dbReference>
<gene>
    <name evidence="10" type="primary">purL</name>
    <name evidence="15" type="ORF">ALE3EI_1945</name>
</gene>
<dbReference type="InterPro" id="IPR036676">
    <property type="entry name" value="PurM-like_C_sf"/>
</dbReference>